<accession>A0A6A5YGD1</accession>
<dbReference type="Pfam" id="PF26061">
    <property type="entry name" value="DUF8021"/>
    <property type="match status" value="1"/>
</dbReference>
<evidence type="ECO:0000259" key="1">
    <source>
        <dbReference type="Pfam" id="PF26061"/>
    </source>
</evidence>
<evidence type="ECO:0000313" key="2">
    <source>
        <dbReference type="EMBL" id="KAF2106176.1"/>
    </source>
</evidence>
<dbReference type="EMBL" id="ML977365">
    <property type="protein sequence ID" value="KAF2106176.1"/>
    <property type="molecule type" value="Genomic_DNA"/>
</dbReference>
<keyword evidence="3" id="KW-1185">Reference proteome</keyword>
<dbReference type="Proteomes" id="UP000799770">
    <property type="component" value="Unassembled WGS sequence"/>
</dbReference>
<name>A0A6A5YGD1_9PLEO</name>
<dbReference type="AlphaFoldDB" id="A0A6A5YGD1"/>
<protein>
    <recommendedName>
        <fullName evidence="1">DUF8021 domain-containing protein</fullName>
    </recommendedName>
</protein>
<gene>
    <name evidence="2" type="ORF">BDV96DRAFT_591316</name>
</gene>
<proteinExistence type="predicted"/>
<feature type="domain" description="DUF8021" evidence="1">
    <location>
        <begin position="35"/>
        <end position="149"/>
    </location>
</feature>
<dbReference type="OrthoDB" id="5229624at2759"/>
<sequence>MRPPLPIEWQGDSVGTLDQSLKSGNYSGPGFFTNVIAMYFDGWEIHSSSRVDFTENCTRRDNGVQTETSCGDQMWGLGKTPNGLFNAPFLVRDRRTLIVDSPKGVIAAVAMVDYAANGPGPLPAEQSIPSTYMVLQLMKNEGELISKVESWIKWMPFGFTSAWGEVGSSSDKNKVTLG</sequence>
<dbReference type="InterPro" id="IPR058334">
    <property type="entry name" value="DUF8021"/>
</dbReference>
<reference evidence="2" key="1">
    <citation type="journal article" date="2020" name="Stud. Mycol.">
        <title>101 Dothideomycetes genomes: a test case for predicting lifestyles and emergence of pathogens.</title>
        <authorList>
            <person name="Haridas S."/>
            <person name="Albert R."/>
            <person name="Binder M."/>
            <person name="Bloem J."/>
            <person name="Labutti K."/>
            <person name="Salamov A."/>
            <person name="Andreopoulos B."/>
            <person name="Baker S."/>
            <person name="Barry K."/>
            <person name="Bills G."/>
            <person name="Bluhm B."/>
            <person name="Cannon C."/>
            <person name="Castanera R."/>
            <person name="Culley D."/>
            <person name="Daum C."/>
            <person name="Ezra D."/>
            <person name="Gonzalez J."/>
            <person name="Henrissat B."/>
            <person name="Kuo A."/>
            <person name="Liang C."/>
            <person name="Lipzen A."/>
            <person name="Lutzoni F."/>
            <person name="Magnuson J."/>
            <person name="Mondo S."/>
            <person name="Nolan M."/>
            <person name="Ohm R."/>
            <person name="Pangilinan J."/>
            <person name="Park H.-J."/>
            <person name="Ramirez L."/>
            <person name="Alfaro M."/>
            <person name="Sun H."/>
            <person name="Tritt A."/>
            <person name="Yoshinaga Y."/>
            <person name="Zwiers L.-H."/>
            <person name="Turgeon B."/>
            <person name="Goodwin S."/>
            <person name="Spatafora J."/>
            <person name="Crous P."/>
            <person name="Grigoriev I."/>
        </authorList>
    </citation>
    <scope>NUCLEOTIDE SEQUENCE</scope>
    <source>
        <strain evidence="2">CBS 627.86</strain>
    </source>
</reference>
<organism evidence="2 3">
    <name type="scientific">Lophiotrema nucula</name>
    <dbReference type="NCBI Taxonomy" id="690887"/>
    <lineage>
        <taxon>Eukaryota</taxon>
        <taxon>Fungi</taxon>
        <taxon>Dikarya</taxon>
        <taxon>Ascomycota</taxon>
        <taxon>Pezizomycotina</taxon>
        <taxon>Dothideomycetes</taxon>
        <taxon>Pleosporomycetidae</taxon>
        <taxon>Pleosporales</taxon>
        <taxon>Lophiotremataceae</taxon>
        <taxon>Lophiotrema</taxon>
    </lineage>
</organism>
<evidence type="ECO:0000313" key="3">
    <source>
        <dbReference type="Proteomes" id="UP000799770"/>
    </source>
</evidence>